<dbReference type="InterPro" id="IPR012337">
    <property type="entry name" value="RNaseH-like_sf"/>
</dbReference>
<dbReference type="Pfam" id="PF13482">
    <property type="entry name" value="RNase_H_2"/>
    <property type="match status" value="1"/>
</dbReference>
<organism evidence="2 3">
    <name type="scientific">Richelia intracellularis HH01</name>
    <dbReference type="NCBI Taxonomy" id="1165094"/>
    <lineage>
        <taxon>Bacteria</taxon>
        <taxon>Bacillati</taxon>
        <taxon>Cyanobacteriota</taxon>
        <taxon>Cyanophyceae</taxon>
        <taxon>Nostocales</taxon>
        <taxon>Nostocaceae</taxon>
        <taxon>Richelia</taxon>
    </lineage>
</organism>
<proteinExistence type="predicted"/>
<keyword evidence="2" id="KW-0347">Helicase</keyword>
<dbReference type="SUPFAM" id="SSF53098">
    <property type="entry name" value="Ribonuclease H-like"/>
    <property type="match status" value="1"/>
</dbReference>
<protein>
    <submittedName>
        <fullName evidence="2">Superfamily I DNA/RNA helicase</fullName>
    </submittedName>
</protein>
<dbReference type="GO" id="GO:0004386">
    <property type="term" value="F:helicase activity"/>
    <property type="evidence" value="ECO:0007669"/>
    <property type="project" value="UniProtKB-KW"/>
</dbReference>
<reference evidence="3" key="2">
    <citation type="submission" date="2016-01" db="EMBL/GenBank/DDBJ databases">
        <title>Diatom-associated endosymboitic cyanobacterium lacks core nitrogen metabolism enzymes.</title>
        <authorList>
            <person name="Hilton J.A."/>
            <person name="Foster R.A."/>
            <person name="Tripp H.J."/>
            <person name="Carter B.J."/>
            <person name="Zehr J.P."/>
            <person name="Villareal T.A."/>
        </authorList>
    </citation>
    <scope>NUCLEOTIDE SEQUENCE [LARGE SCALE GENOMIC DNA]</scope>
    <source>
        <strain evidence="3">HH01</strain>
    </source>
</reference>
<dbReference type="SUPFAM" id="SSF47794">
    <property type="entry name" value="Rad51 N-terminal domain-like"/>
    <property type="match status" value="1"/>
</dbReference>
<dbReference type="RefSeq" id="WP_008232765.1">
    <property type="nucleotide sequence ID" value="NZ_CAIY01000028.1"/>
</dbReference>
<sequence length="497" mass="58305">MLINAELLLQYQRCKRRPFLDIHSKKNWVSPRNDLLYKLQQDKATHQKSVLSKFDYKYPQYPRKNLYLAHKATVELMHQGVEYIHKGVITTNYTSNSTLISHPHLLIKQPGKSQFGSWYYAPASIELGRRPKQEYQVAVAFHAYILMKLQESEVDSGWLILRGKEGYYPVDLGKWTPQMEAILVEFINSLQQDDAPEMFISRQRCNFCHWYSDCYAIAKSQQHLSLLPGITPPRYTQLQELSITTLQTLADANPNVLGNLVGFDYQAATKLIVQAQSTIKCRPTLLSFNHDKLNKLKFYHTIELYFDIEAQPDLNLNYLLGVLVVDKQNHTEKFYSFFAETPEDEESVWQNFLDLVWQYPQAPIYHFCVYECDTIKRLSKTYKTPQEDIYPVLNRLVDIYEYLIQNVTLPVESYALKAVARWLGFKWHNPEASGAKCIYWYDEWLKTGNRTLIKTIQLYNEDDCRATYSVKEWLFKFFQEQSPDFPSSLQIIPSEHS</sequence>
<keyword evidence="3" id="KW-1185">Reference proteome</keyword>
<dbReference type="InterPro" id="IPR010995">
    <property type="entry name" value="DNA_repair_Rad51/TF_NusA_a-hlx"/>
</dbReference>
<dbReference type="OrthoDB" id="9757917at2"/>
<gene>
    <name evidence="2" type="ORF">RINTHH_6990</name>
</gene>
<dbReference type="EMBL" id="CAIY01000028">
    <property type="protein sequence ID" value="CCH66854.1"/>
    <property type="molecule type" value="Genomic_DNA"/>
</dbReference>
<dbReference type="NCBIfam" id="TIGR03491">
    <property type="entry name" value="TM0106 family RecB-like putative nuclease"/>
    <property type="match status" value="1"/>
</dbReference>
<dbReference type="AlphaFoldDB" id="M1WRC1"/>
<evidence type="ECO:0000259" key="1">
    <source>
        <dbReference type="Pfam" id="PF13482"/>
    </source>
</evidence>
<dbReference type="InterPro" id="IPR038720">
    <property type="entry name" value="YprB_RNase_H-like_dom"/>
</dbReference>
<keyword evidence="2" id="KW-0067">ATP-binding</keyword>
<reference evidence="2 3" key="1">
    <citation type="submission" date="2012-05" db="EMBL/GenBank/DDBJ databases">
        <authorList>
            <person name="Hilton J."/>
        </authorList>
    </citation>
    <scope>NUCLEOTIDE SEQUENCE [LARGE SCALE GENOMIC DNA]</scope>
    <source>
        <strain evidence="2 3">HH01</strain>
    </source>
</reference>
<feature type="domain" description="YprB ribonuclease H-like" evidence="1">
    <location>
        <begin position="304"/>
        <end position="474"/>
    </location>
</feature>
<comment type="caution">
    <text evidence="2">The sequence shown here is derived from an EMBL/GenBank/DDBJ whole genome shotgun (WGS) entry which is preliminary data.</text>
</comment>
<dbReference type="STRING" id="1165094.RINTHH_6990"/>
<keyword evidence="2" id="KW-0378">Hydrolase</keyword>
<dbReference type="InterPro" id="IPR019993">
    <property type="entry name" value="RecB_nuclease_TM0106_put"/>
</dbReference>
<dbReference type="Gene3D" id="1.10.150.20">
    <property type="entry name" value="5' to 3' exonuclease, C-terminal subdomain"/>
    <property type="match status" value="1"/>
</dbReference>
<dbReference type="Proteomes" id="UP000053051">
    <property type="component" value="Unassembled WGS sequence"/>
</dbReference>
<evidence type="ECO:0000313" key="3">
    <source>
        <dbReference type="Proteomes" id="UP000053051"/>
    </source>
</evidence>
<accession>M1WRC1</accession>
<keyword evidence="2" id="KW-0547">Nucleotide-binding</keyword>
<dbReference type="GO" id="GO:0000166">
    <property type="term" value="F:nucleotide binding"/>
    <property type="evidence" value="ECO:0007669"/>
    <property type="project" value="InterPro"/>
</dbReference>
<evidence type="ECO:0000313" key="2">
    <source>
        <dbReference type="EMBL" id="CCH66854.1"/>
    </source>
</evidence>
<name>M1WRC1_9NOST</name>